<name>A0ABQ8KPU3_9APHY</name>
<proteinExistence type="predicted"/>
<evidence type="ECO:0000313" key="2">
    <source>
        <dbReference type="EMBL" id="KAH9840631.1"/>
    </source>
</evidence>
<dbReference type="RefSeq" id="XP_047782097.1">
    <property type="nucleotide sequence ID" value="XM_047927064.1"/>
</dbReference>
<dbReference type="GeneID" id="72007796"/>
<comment type="caution">
    <text evidence="2">The sequence shown here is derived from an EMBL/GenBank/DDBJ whole genome shotgun (WGS) entry which is preliminary data.</text>
</comment>
<gene>
    <name evidence="2" type="ORF">C8Q71DRAFT_854508</name>
</gene>
<evidence type="ECO:0000259" key="1">
    <source>
        <dbReference type="Pfam" id="PF21953"/>
    </source>
</evidence>
<dbReference type="Proteomes" id="UP000814176">
    <property type="component" value="Unassembled WGS sequence"/>
</dbReference>
<protein>
    <recommendedName>
        <fullName evidence="1">Putative 5'-nucleotidase C-terminal domain-containing protein</fullName>
    </recommendedName>
</protein>
<dbReference type="Pfam" id="PF21953">
    <property type="entry name" value="NadN_nucleosid_C"/>
    <property type="match status" value="1"/>
</dbReference>
<evidence type="ECO:0000313" key="3">
    <source>
        <dbReference type="Proteomes" id="UP000814176"/>
    </source>
</evidence>
<sequence>MVSDPRGPGQYVVLGGERRYRGVHDVHPGIARGDYKLPLPVIITCETEEETARLERLQPFFDLAEEALNPEPDIVAGIALNLKTNDEAREICEEQDAVHTLDQGKWEADRYPSNGSVLSLLVSEALPYALSIYNMRVSIPNIILTNSGELRYDIFAGTFNEKHQLTALPLADAFLYVPNITMSVAEQVLLGLNKDGENDRRSLDLLERDARGDSDAKYTDSDVLSYSPILASAYDHSTLPASRAPSTFRTAVLAHV</sequence>
<dbReference type="EMBL" id="JADCUA010000004">
    <property type="protein sequence ID" value="KAH9840631.1"/>
    <property type="molecule type" value="Genomic_DNA"/>
</dbReference>
<reference evidence="2 3" key="1">
    <citation type="journal article" date="2021" name="Environ. Microbiol.">
        <title>Gene family expansions and transcriptome signatures uncover fungal adaptations to wood decay.</title>
        <authorList>
            <person name="Hage H."/>
            <person name="Miyauchi S."/>
            <person name="Viragh M."/>
            <person name="Drula E."/>
            <person name="Min B."/>
            <person name="Chaduli D."/>
            <person name="Navarro D."/>
            <person name="Favel A."/>
            <person name="Norest M."/>
            <person name="Lesage-Meessen L."/>
            <person name="Balint B."/>
            <person name="Merenyi Z."/>
            <person name="de Eugenio L."/>
            <person name="Morin E."/>
            <person name="Martinez A.T."/>
            <person name="Baldrian P."/>
            <person name="Stursova M."/>
            <person name="Martinez M.J."/>
            <person name="Novotny C."/>
            <person name="Magnuson J.K."/>
            <person name="Spatafora J.W."/>
            <person name="Maurice S."/>
            <person name="Pangilinan J."/>
            <person name="Andreopoulos W."/>
            <person name="LaButti K."/>
            <person name="Hundley H."/>
            <person name="Na H."/>
            <person name="Kuo A."/>
            <person name="Barry K."/>
            <person name="Lipzen A."/>
            <person name="Henrissat B."/>
            <person name="Riley R."/>
            <person name="Ahrendt S."/>
            <person name="Nagy L.G."/>
            <person name="Grigoriev I.V."/>
            <person name="Martin F."/>
            <person name="Rosso M.N."/>
        </authorList>
    </citation>
    <scope>NUCLEOTIDE SEQUENCE [LARGE SCALE GENOMIC DNA]</scope>
    <source>
        <strain evidence="2 3">CIRM-BRFM 1785</strain>
    </source>
</reference>
<dbReference type="SUPFAM" id="SSF55816">
    <property type="entry name" value="5'-nucleotidase (syn. UDP-sugar hydrolase), C-terminal domain"/>
    <property type="match status" value="1"/>
</dbReference>
<dbReference type="InterPro" id="IPR036907">
    <property type="entry name" value="5'-Nucleotdase_C_sf"/>
</dbReference>
<dbReference type="InterPro" id="IPR053828">
    <property type="entry name" value="Nucleosidase_C"/>
</dbReference>
<dbReference type="Gene3D" id="3.90.780.10">
    <property type="entry name" value="5'-Nucleotidase, C-terminal domain"/>
    <property type="match status" value="1"/>
</dbReference>
<keyword evidence="3" id="KW-1185">Reference proteome</keyword>
<organism evidence="2 3">
    <name type="scientific">Rhodofomes roseus</name>
    <dbReference type="NCBI Taxonomy" id="34475"/>
    <lineage>
        <taxon>Eukaryota</taxon>
        <taxon>Fungi</taxon>
        <taxon>Dikarya</taxon>
        <taxon>Basidiomycota</taxon>
        <taxon>Agaricomycotina</taxon>
        <taxon>Agaricomycetes</taxon>
        <taxon>Polyporales</taxon>
        <taxon>Rhodofomes</taxon>
    </lineage>
</organism>
<feature type="domain" description="Putative 5'-nucleotidase C-terminal" evidence="1">
    <location>
        <begin position="109"/>
        <end position="205"/>
    </location>
</feature>
<accession>A0ABQ8KPU3</accession>